<sequence>MSGSPPEWDHVLKVLEATFGFAGFKSAEQEAAVRAVLHGGQDVFVCFPTGGGKSLTYQLPAVVLGGVTLVISPLLALIEDQVTALQSLGVHAATINSRTPRAERFDLLQQLRARPCPLRLLYLTPETLQTDEMQQLIQALYDDSVLRLMAVDEAHCVSEWGHDFRPAFRRLAVLRRLCPTTPVMALTATAQAQVQSDIITTLKLRNPAVVRRSTYRDNLTLEVRMKDMYPNLMGDITTFIEAQHEAATARGQAASGIIYAFRREDCEAVAGAVQRHLTRAGIRCAAYHAGLNAEERNRIQHEWTVGHIHVVAATIAFGMGIDKANVRYVVHATMSKSLEAYYQEAGRAGRDGQPAVCRLYYAQSDMSLFQYLQQKEAKSRQNKEQPDRGDHLRHMQHYCLAATCRHAVIARHFGEALSPCQTRCDCCREPESVQKQLRCVAGPSLSPLSLSTS</sequence>
<keyword evidence="4 7" id="KW-0347">Helicase</keyword>
<dbReference type="OMA" id="EVHIVCA"/>
<proteinExistence type="inferred from homology"/>
<dbReference type="Gene3D" id="3.40.50.300">
    <property type="entry name" value="P-loop containing nucleotide triphosphate hydrolases"/>
    <property type="match status" value="2"/>
</dbReference>
<dbReference type="GO" id="GO:0006260">
    <property type="term" value="P:DNA replication"/>
    <property type="evidence" value="ECO:0000318"/>
    <property type="project" value="GO_Central"/>
</dbReference>
<keyword evidence="11" id="KW-1185">Reference proteome</keyword>
<keyword evidence="7" id="KW-0539">Nucleus</keyword>
<evidence type="ECO:0000313" key="11">
    <source>
        <dbReference type="Proteomes" id="UP000001357"/>
    </source>
</evidence>
<evidence type="ECO:0000313" key="10">
    <source>
        <dbReference type="EMBL" id="EDQ91401.1"/>
    </source>
</evidence>
<keyword evidence="3 7" id="KW-0378">Hydrolase</keyword>
<dbReference type="EMBL" id="CH991545">
    <property type="protein sequence ID" value="EDQ91401.1"/>
    <property type="molecule type" value="Genomic_DNA"/>
</dbReference>
<accession>A9USY2</accession>
<evidence type="ECO:0000256" key="3">
    <source>
        <dbReference type="ARBA" id="ARBA00022801"/>
    </source>
</evidence>
<dbReference type="InterPro" id="IPR014001">
    <property type="entry name" value="Helicase_ATP-bd"/>
</dbReference>
<dbReference type="NCBIfam" id="TIGR00614">
    <property type="entry name" value="recQ_fam"/>
    <property type="match status" value="1"/>
</dbReference>
<dbReference type="EC" id="5.6.2.4" evidence="7"/>
<dbReference type="SMART" id="SM00487">
    <property type="entry name" value="DEXDc"/>
    <property type="match status" value="1"/>
</dbReference>
<dbReference type="PROSITE" id="PS51194">
    <property type="entry name" value="HELICASE_CTER"/>
    <property type="match status" value="1"/>
</dbReference>
<dbReference type="PANTHER" id="PTHR13710">
    <property type="entry name" value="DNA HELICASE RECQ FAMILY MEMBER"/>
    <property type="match status" value="1"/>
</dbReference>
<dbReference type="Pfam" id="PF16124">
    <property type="entry name" value="RecQ_Zn_bind"/>
    <property type="match status" value="1"/>
</dbReference>
<keyword evidence="5 7" id="KW-0067">ATP-binding</keyword>
<dbReference type="GO" id="GO:0005634">
    <property type="term" value="C:nucleus"/>
    <property type="evidence" value="ECO:0000318"/>
    <property type="project" value="GO_Central"/>
</dbReference>
<feature type="domain" description="Helicase ATP-binding" evidence="8">
    <location>
        <begin position="34"/>
        <end position="208"/>
    </location>
</feature>
<evidence type="ECO:0000259" key="8">
    <source>
        <dbReference type="PROSITE" id="PS51192"/>
    </source>
</evidence>
<dbReference type="KEGG" id="mbr:MONBRDRAFT_15227"/>
<keyword evidence="2 7" id="KW-0547">Nucleotide-binding</keyword>
<dbReference type="FunCoup" id="A9USY2">
    <property type="interactions" value="1557"/>
</dbReference>
<dbReference type="GO" id="GO:0005737">
    <property type="term" value="C:cytoplasm"/>
    <property type="evidence" value="ECO:0000318"/>
    <property type="project" value="GO_Central"/>
</dbReference>
<dbReference type="FunFam" id="3.40.50.300:FF:001389">
    <property type="entry name" value="ATP-dependent DNA helicase RecQ"/>
    <property type="match status" value="1"/>
</dbReference>
<comment type="catalytic activity">
    <reaction evidence="7">
        <text>ATP + H2O = ADP + phosphate + H(+)</text>
        <dbReference type="Rhea" id="RHEA:13065"/>
        <dbReference type="ChEBI" id="CHEBI:15377"/>
        <dbReference type="ChEBI" id="CHEBI:15378"/>
        <dbReference type="ChEBI" id="CHEBI:30616"/>
        <dbReference type="ChEBI" id="CHEBI:43474"/>
        <dbReference type="ChEBI" id="CHEBI:456216"/>
    </reaction>
</comment>
<dbReference type="GO" id="GO:0005694">
    <property type="term" value="C:chromosome"/>
    <property type="evidence" value="ECO:0000318"/>
    <property type="project" value="GO_Central"/>
</dbReference>
<dbReference type="Pfam" id="PF00271">
    <property type="entry name" value="Helicase_C"/>
    <property type="match status" value="1"/>
</dbReference>
<dbReference type="Proteomes" id="UP000001357">
    <property type="component" value="Unassembled WGS sequence"/>
</dbReference>
<dbReference type="InterPro" id="IPR001650">
    <property type="entry name" value="Helicase_C-like"/>
</dbReference>
<dbReference type="eggNOG" id="KOG0352">
    <property type="taxonomic scope" value="Eukaryota"/>
</dbReference>
<dbReference type="InterPro" id="IPR004589">
    <property type="entry name" value="DNA_helicase_ATP-dep_RecQ"/>
</dbReference>
<dbReference type="PANTHER" id="PTHR13710:SF152">
    <property type="entry name" value="ATP-DEPENDENT DNA HELICASE Q5"/>
    <property type="match status" value="1"/>
</dbReference>
<dbReference type="SUPFAM" id="SSF52540">
    <property type="entry name" value="P-loop containing nucleoside triphosphate hydrolases"/>
    <property type="match status" value="1"/>
</dbReference>
<protein>
    <recommendedName>
        <fullName evidence="7">ATP-dependent DNA helicase</fullName>
        <ecNumber evidence="7">5.6.2.4</ecNumber>
    </recommendedName>
</protein>
<dbReference type="PROSITE" id="PS51192">
    <property type="entry name" value="HELICASE_ATP_BIND_1"/>
    <property type="match status" value="1"/>
</dbReference>
<gene>
    <name evidence="10" type="ORF">MONBRDRAFT_15227</name>
</gene>
<comment type="similarity">
    <text evidence="1 7">Belongs to the helicase family. RecQ subfamily.</text>
</comment>
<dbReference type="InParanoid" id="A9USY2"/>
<feature type="domain" description="Helicase C-terminal" evidence="9">
    <location>
        <begin position="235"/>
        <end position="393"/>
    </location>
</feature>
<dbReference type="GO" id="GO:0016887">
    <property type="term" value="F:ATP hydrolysis activity"/>
    <property type="evidence" value="ECO:0007669"/>
    <property type="project" value="RHEA"/>
</dbReference>
<evidence type="ECO:0000256" key="1">
    <source>
        <dbReference type="ARBA" id="ARBA00005446"/>
    </source>
</evidence>
<name>A9USY2_MONBE</name>
<dbReference type="STRING" id="81824.A9USY2"/>
<evidence type="ECO:0000256" key="4">
    <source>
        <dbReference type="ARBA" id="ARBA00022806"/>
    </source>
</evidence>
<dbReference type="FunFam" id="3.40.50.300:FF:002061">
    <property type="entry name" value="RecQ family DNA helicase"/>
    <property type="match status" value="1"/>
</dbReference>
<evidence type="ECO:0000256" key="7">
    <source>
        <dbReference type="RuleBase" id="RU364117"/>
    </source>
</evidence>
<evidence type="ECO:0000256" key="2">
    <source>
        <dbReference type="ARBA" id="ARBA00022741"/>
    </source>
</evidence>
<dbReference type="GeneID" id="5889192"/>
<dbReference type="InterPro" id="IPR027417">
    <property type="entry name" value="P-loop_NTPase"/>
</dbReference>
<evidence type="ECO:0000256" key="5">
    <source>
        <dbReference type="ARBA" id="ARBA00022840"/>
    </source>
</evidence>
<dbReference type="CDD" id="cd18794">
    <property type="entry name" value="SF2_C_RecQ"/>
    <property type="match status" value="1"/>
</dbReference>
<dbReference type="GO" id="GO:0009378">
    <property type="term" value="F:four-way junction helicase activity"/>
    <property type="evidence" value="ECO:0000318"/>
    <property type="project" value="GO_Central"/>
</dbReference>
<dbReference type="GO" id="GO:0000724">
    <property type="term" value="P:double-strand break repair via homologous recombination"/>
    <property type="evidence" value="ECO:0000318"/>
    <property type="project" value="GO_Central"/>
</dbReference>
<comment type="subcellular location">
    <subcellularLocation>
        <location evidence="7">Nucleus</location>
    </subcellularLocation>
</comment>
<dbReference type="SMART" id="SM00490">
    <property type="entry name" value="HELICc"/>
    <property type="match status" value="1"/>
</dbReference>
<dbReference type="CDD" id="cd17920">
    <property type="entry name" value="DEXHc_RecQ"/>
    <property type="match status" value="1"/>
</dbReference>
<dbReference type="GO" id="GO:0005524">
    <property type="term" value="F:ATP binding"/>
    <property type="evidence" value="ECO:0007669"/>
    <property type="project" value="UniProtKB-KW"/>
</dbReference>
<dbReference type="GO" id="GO:0043138">
    <property type="term" value="F:3'-5' DNA helicase activity"/>
    <property type="evidence" value="ECO:0000318"/>
    <property type="project" value="GO_Central"/>
</dbReference>
<dbReference type="RefSeq" id="XP_001743823.1">
    <property type="nucleotide sequence ID" value="XM_001743771.1"/>
</dbReference>
<dbReference type="Pfam" id="PF00270">
    <property type="entry name" value="DEAD"/>
    <property type="match status" value="1"/>
</dbReference>
<dbReference type="AlphaFoldDB" id="A9USY2"/>
<dbReference type="GO" id="GO:0003676">
    <property type="term" value="F:nucleic acid binding"/>
    <property type="evidence" value="ECO:0007669"/>
    <property type="project" value="InterPro"/>
</dbReference>
<dbReference type="InterPro" id="IPR032284">
    <property type="entry name" value="RecQ_Zn-bd"/>
</dbReference>
<evidence type="ECO:0000259" key="9">
    <source>
        <dbReference type="PROSITE" id="PS51194"/>
    </source>
</evidence>
<dbReference type="InterPro" id="IPR011545">
    <property type="entry name" value="DEAD/DEAH_box_helicase_dom"/>
</dbReference>
<reference evidence="10 11" key="1">
    <citation type="journal article" date="2008" name="Nature">
        <title>The genome of the choanoflagellate Monosiga brevicollis and the origin of metazoans.</title>
        <authorList>
            <consortium name="JGI Sequencing"/>
            <person name="King N."/>
            <person name="Westbrook M.J."/>
            <person name="Young S.L."/>
            <person name="Kuo A."/>
            <person name="Abedin M."/>
            <person name="Chapman J."/>
            <person name="Fairclough S."/>
            <person name="Hellsten U."/>
            <person name="Isogai Y."/>
            <person name="Letunic I."/>
            <person name="Marr M."/>
            <person name="Pincus D."/>
            <person name="Putnam N."/>
            <person name="Rokas A."/>
            <person name="Wright K.J."/>
            <person name="Zuzow R."/>
            <person name="Dirks W."/>
            <person name="Good M."/>
            <person name="Goodstein D."/>
            <person name="Lemons D."/>
            <person name="Li W."/>
            <person name="Lyons J.B."/>
            <person name="Morris A."/>
            <person name="Nichols S."/>
            <person name="Richter D.J."/>
            <person name="Salamov A."/>
            <person name="Bork P."/>
            <person name="Lim W.A."/>
            <person name="Manning G."/>
            <person name="Miller W.T."/>
            <person name="McGinnis W."/>
            <person name="Shapiro H."/>
            <person name="Tjian R."/>
            <person name="Grigoriev I.V."/>
            <person name="Rokhsar D."/>
        </authorList>
    </citation>
    <scope>NUCLEOTIDE SEQUENCE [LARGE SCALE GENOMIC DNA]</scope>
    <source>
        <strain evidence="11">MX1 / ATCC 50154</strain>
    </source>
</reference>
<evidence type="ECO:0000256" key="6">
    <source>
        <dbReference type="ARBA" id="ARBA00034617"/>
    </source>
</evidence>
<organism evidence="10 11">
    <name type="scientific">Monosiga brevicollis</name>
    <name type="common">Choanoflagellate</name>
    <dbReference type="NCBI Taxonomy" id="81824"/>
    <lineage>
        <taxon>Eukaryota</taxon>
        <taxon>Choanoflagellata</taxon>
        <taxon>Craspedida</taxon>
        <taxon>Salpingoecidae</taxon>
        <taxon>Monosiga</taxon>
    </lineage>
</organism>
<comment type="catalytic activity">
    <reaction evidence="6 7">
        <text>Couples ATP hydrolysis with the unwinding of duplex DNA by translocating in the 3'-5' direction.</text>
        <dbReference type="EC" id="5.6.2.4"/>
    </reaction>
</comment>